<evidence type="ECO:0000313" key="7">
    <source>
        <dbReference type="EMBL" id="RJE24718.1"/>
    </source>
</evidence>
<comment type="cofactor">
    <cofactor evidence="1 6">
        <name>heme</name>
        <dbReference type="ChEBI" id="CHEBI:30413"/>
    </cofactor>
</comment>
<dbReference type="CDD" id="cd11040">
    <property type="entry name" value="CYP7_CYP8-like"/>
    <property type="match status" value="1"/>
</dbReference>
<evidence type="ECO:0000256" key="1">
    <source>
        <dbReference type="ARBA" id="ARBA00001971"/>
    </source>
</evidence>
<keyword evidence="5 6" id="KW-0408">Iron</keyword>
<dbReference type="Gene3D" id="1.10.630.10">
    <property type="entry name" value="Cytochrome P450"/>
    <property type="match status" value="1"/>
</dbReference>
<dbReference type="GO" id="GO:0005506">
    <property type="term" value="F:iron ion binding"/>
    <property type="evidence" value="ECO:0007669"/>
    <property type="project" value="InterPro"/>
</dbReference>
<comment type="caution">
    <text evidence="7">The sequence shown here is derived from an EMBL/GenBank/DDBJ whole genome shotgun (WGS) entry which is preliminary data.</text>
</comment>
<evidence type="ECO:0000256" key="5">
    <source>
        <dbReference type="ARBA" id="ARBA00023004"/>
    </source>
</evidence>
<dbReference type="SUPFAM" id="SSF48264">
    <property type="entry name" value="Cytochrome P450"/>
    <property type="match status" value="1"/>
</dbReference>
<dbReference type="STRING" id="2070753.A0A3A2ZN94"/>
<comment type="similarity">
    <text evidence="2">Belongs to the cytochrome P450 family.</text>
</comment>
<dbReference type="InterPro" id="IPR036396">
    <property type="entry name" value="Cyt_P450_sf"/>
</dbReference>
<dbReference type="PANTHER" id="PTHR47582">
    <property type="entry name" value="P450, PUTATIVE (EUROFUNG)-RELATED"/>
    <property type="match status" value="1"/>
</dbReference>
<dbReference type="GO" id="GO:0004497">
    <property type="term" value="F:monooxygenase activity"/>
    <property type="evidence" value="ECO:0007669"/>
    <property type="project" value="InterPro"/>
</dbReference>
<dbReference type="GO" id="GO:0016705">
    <property type="term" value="F:oxidoreductase activity, acting on paired donors, with incorporation or reduction of molecular oxygen"/>
    <property type="evidence" value="ECO:0007669"/>
    <property type="project" value="InterPro"/>
</dbReference>
<dbReference type="InterPro" id="IPR001128">
    <property type="entry name" value="Cyt_P450"/>
</dbReference>
<evidence type="ECO:0000256" key="4">
    <source>
        <dbReference type="ARBA" id="ARBA00023002"/>
    </source>
</evidence>
<dbReference type="GO" id="GO:0020037">
    <property type="term" value="F:heme binding"/>
    <property type="evidence" value="ECO:0007669"/>
    <property type="project" value="InterPro"/>
</dbReference>
<keyword evidence="3 6" id="KW-0479">Metal-binding</keyword>
<keyword evidence="6" id="KW-0349">Heme</keyword>
<dbReference type="PANTHER" id="PTHR47582:SF1">
    <property type="entry name" value="P450, PUTATIVE (EUROFUNG)-RELATED"/>
    <property type="match status" value="1"/>
</dbReference>
<evidence type="ECO:0000256" key="6">
    <source>
        <dbReference type="PIRSR" id="PIRSR602403-1"/>
    </source>
</evidence>
<organism evidence="7 8">
    <name type="scientific">Aspergillus sclerotialis</name>
    <dbReference type="NCBI Taxonomy" id="2070753"/>
    <lineage>
        <taxon>Eukaryota</taxon>
        <taxon>Fungi</taxon>
        <taxon>Dikarya</taxon>
        <taxon>Ascomycota</taxon>
        <taxon>Pezizomycotina</taxon>
        <taxon>Eurotiomycetes</taxon>
        <taxon>Eurotiomycetidae</taxon>
        <taxon>Eurotiales</taxon>
        <taxon>Aspergillaceae</taxon>
        <taxon>Aspergillus</taxon>
        <taxon>Aspergillus subgen. Polypaecilum</taxon>
    </lineage>
</organism>
<protein>
    <submittedName>
        <fullName evidence="7">Cytochrome p450</fullName>
    </submittedName>
</protein>
<name>A0A3A2ZN94_9EURO</name>
<accession>A0A3A2ZN94</accession>
<dbReference type="InterPro" id="IPR053007">
    <property type="entry name" value="CYP450_monoxygenase_sec-met"/>
</dbReference>
<evidence type="ECO:0000313" key="8">
    <source>
        <dbReference type="Proteomes" id="UP000266188"/>
    </source>
</evidence>
<dbReference type="PRINTS" id="PR00465">
    <property type="entry name" value="EP450IV"/>
</dbReference>
<dbReference type="InterPro" id="IPR002403">
    <property type="entry name" value="Cyt_P450_E_grp-IV"/>
</dbReference>
<dbReference type="Pfam" id="PF00067">
    <property type="entry name" value="p450"/>
    <property type="match status" value="1"/>
</dbReference>
<keyword evidence="8" id="KW-1185">Reference proteome</keyword>
<gene>
    <name evidence="7" type="ORF">PHISCL_02927</name>
</gene>
<sequence>MLLNKVYVITSPELVPAVKRAHRNMSFDPLITRTAKCVGGLKGSGLELIRSKAQHGQGLGHETIIAIRPTLVGDALDQLNETMIHVLQGSIEELKSDEAKPLDLCDWCRHAMTVASTDAVYGKLNPYSRKSVRDAFWVIEHNIGYLLMDFAPWLVARKAWKAREHLVQSFVQYYEAGGQLNSSQMSYTRWKKQIDGGATLENVARMEALMGLGILSNTVPSSFWAIFDLYSRPELLEEVRNEVRENAVSIDSDGTHTLNLGDIRDKCPLLLGSFEETLRLRSKSAQLRVIFEDTMLEDKYIIKEGSILLMPSVVLNRSVAAWGADANEFNPRRYMDLETDKKQKASAFMSFGVTPHVCAGRHFVTGEILAMLAMLVLQFDILPAGGEWVEPPSDIKAMAASLLPPKGQTLVTFKERKEFKGVSWKSHVSKGKGRFELIIG</sequence>
<feature type="binding site" description="axial binding residue" evidence="6">
    <location>
        <position position="358"/>
    </location>
    <ligand>
        <name>heme</name>
        <dbReference type="ChEBI" id="CHEBI:30413"/>
    </ligand>
    <ligandPart>
        <name>Fe</name>
        <dbReference type="ChEBI" id="CHEBI:18248"/>
    </ligandPart>
</feature>
<evidence type="ECO:0000256" key="3">
    <source>
        <dbReference type="ARBA" id="ARBA00022723"/>
    </source>
</evidence>
<reference evidence="8" key="1">
    <citation type="submission" date="2017-02" db="EMBL/GenBank/DDBJ databases">
        <authorList>
            <person name="Tafer H."/>
            <person name="Lopandic K."/>
        </authorList>
    </citation>
    <scope>NUCLEOTIDE SEQUENCE [LARGE SCALE GENOMIC DNA]</scope>
    <source>
        <strain evidence="8">CBS 366.77</strain>
    </source>
</reference>
<keyword evidence="4" id="KW-0560">Oxidoreductase</keyword>
<dbReference type="OrthoDB" id="3366823at2759"/>
<dbReference type="EMBL" id="MVGC01000070">
    <property type="protein sequence ID" value="RJE24718.1"/>
    <property type="molecule type" value="Genomic_DNA"/>
</dbReference>
<evidence type="ECO:0000256" key="2">
    <source>
        <dbReference type="ARBA" id="ARBA00010617"/>
    </source>
</evidence>
<dbReference type="Proteomes" id="UP000266188">
    <property type="component" value="Unassembled WGS sequence"/>
</dbReference>
<proteinExistence type="inferred from homology"/>
<dbReference type="AlphaFoldDB" id="A0A3A2ZN94"/>